<dbReference type="Pfam" id="PF01618">
    <property type="entry name" value="MotA_ExbB"/>
    <property type="match status" value="1"/>
</dbReference>
<dbReference type="STRING" id="1166018.FAES_0010"/>
<dbReference type="OrthoDB" id="4045at2"/>
<dbReference type="InterPro" id="IPR050790">
    <property type="entry name" value="ExbB/TolQ_transport"/>
</dbReference>
<feature type="transmembrane region" description="Helical" evidence="7">
    <location>
        <begin position="189"/>
        <end position="210"/>
    </location>
</feature>
<feature type="transmembrane region" description="Helical" evidence="7">
    <location>
        <begin position="38"/>
        <end position="61"/>
    </location>
</feature>
<dbReference type="AlphaFoldDB" id="I0K1M1"/>
<proteinExistence type="inferred from homology"/>
<dbReference type="HOGENOM" id="CLU_053325_4_0_10"/>
<protein>
    <submittedName>
        <fullName evidence="10">MotA/TolQ/ExbB proton channel</fullName>
    </submittedName>
</protein>
<evidence type="ECO:0000256" key="1">
    <source>
        <dbReference type="ARBA" id="ARBA00004651"/>
    </source>
</evidence>
<keyword evidence="2" id="KW-1003">Cell membrane</keyword>
<dbReference type="Proteomes" id="UP000011058">
    <property type="component" value="Chromosome"/>
</dbReference>
<dbReference type="PATRIC" id="fig|1166018.3.peg.10"/>
<evidence type="ECO:0000256" key="2">
    <source>
        <dbReference type="ARBA" id="ARBA00022475"/>
    </source>
</evidence>
<keyword evidence="4 7" id="KW-1133">Transmembrane helix</keyword>
<evidence type="ECO:0000256" key="8">
    <source>
        <dbReference type="SAM" id="SignalP"/>
    </source>
</evidence>
<feature type="signal peptide" evidence="8">
    <location>
        <begin position="1"/>
        <end position="22"/>
    </location>
</feature>
<evidence type="ECO:0000256" key="6">
    <source>
        <dbReference type="RuleBase" id="RU004057"/>
    </source>
</evidence>
<dbReference type="eggNOG" id="COG0811">
    <property type="taxonomic scope" value="Bacteria"/>
</dbReference>
<accession>I0K1M1</accession>
<comment type="similarity">
    <text evidence="6">Belongs to the exbB/tolQ family.</text>
</comment>
<evidence type="ECO:0000256" key="4">
    <source>
        <dbReference type="ARBA" id="ARBA00022989"/>
    </source>
</evidence>
<keyword evidence="11" id="KW-1185">Reference proteome</keyword>
<dbReference type="KEGG" id="fae:FAES_0010"/>
<dbReference type="PANTHER" id="PTHR30625:SF17">
    <property type="entry name" value="TOLQ-RELATED"/>
    <property type="match status" value="1"/>
</dbReference>
<evidence type="ECO:0000313" key="10">
    <source>
        <dbReference type="EMBL" id="CCG98024.1"/>
    </source>
</evidence>
<feature type="domain" description="MotA/TolQ/ExbB proton channel" evidence="9">
    <location>
        <begin position="102"/>
        <end position="223"/>
    </location>
</feature>
<evidence type="ECO:0000256" key="7">
    <source>
        <dbReference type="SAM" id="Phobius"/>
    </source>
</evidence>
<dbReference type="InterPro" id="IPR002898">
    <property type="entry name" value="MotA_ExbB_proton_chnl"/>
</dbReference>
<dbReference type="PANTHER" id="PTHR30625">
    <property type="entry name" value="PROTEIN TOLQ"/>
    <property type="match status" value="1"/>
</dbReference>
<feature type="transmembrane region" description="Helical" evidence="7">
    <location>
        <begin position="142"/>
        <end position="169"/>
    </location>
</feature>
<keyword evidence="6" id="KW-0653">Protein transport</keyword>
<dbReference type="GO" id="GO:0017038">
    <property type="term" value="P:protein import"/>
    <property type="evidence" value="ECO:0007669"/>
    <property type="project" value="TreeGrafter"/>
</dbReference>
<feature type="chain" id="PRO_5003630103" evidence="8">
    <location>
        <begin position="23"/>
        <end position="242"/>
    </location>
</feature>
<dbReference type="GO" id="GO:0005886">
    <property type="term" value="C:plasma membrane"/>
    <property type="evidence" value="ECO:0007669"/>
    <property type="project" value="UniProtKB-SubCell"/>
</dbReference>
<name>I0K1M1_9BACT</name>
<keyword evidence="3 7" id="KW-0812">Transmembrane</keyword>
<reference evidence="10 11" key="1">
    <citation type="journal article" date="2012" name="J. Bacteriol.">
        <title>Genome Sequence of Fibrella aestuarina BUZ 2T, a Filamentous Marine Bacterium.</title>
        <authorList>
            <person name="Filippini M."/>
            <person name="Qi W."/>
            <person name="Blom J."/>
            <person name="Goesmann A."/>
            <person name="Smits T.H."/>
            <person name="Bagheri H.C."/>
        </authorList>
    </citation>
    <scope>NUCLEOTIDE SEQUENCE [LARGE SCALE GENOMIC DNA]</scope>
    <source>
        <strain evidence="11">BUZ 2T</strain>
    </source>
</reference>
<dbReference type="RefSeq" id="WP_015329124.1">
    <property type="nucleotide sequence ID" value="NC_020054.1"/>
</dbReference>
<sequence>MTILLQVPTTSASAVADSTANAANGAATVTQSLGLFDLVAKGGWVMVPIAFLFFATLYLIIERLILIRKQSHIDEGFVDNVKDMLLQGNIKSAESFCKNQRNAVGRVFEKAVGRVGVASNKEIEGTIETVGQIEIARMERNLGYLGVIAGIAPMLGFIGTISGIIRIFYDISLSDNISVGIIAGGLYEKMITSGGGLIVGVIAYTGYHLLNMNIERFTLKLEMAAFDFMEVLQKPTETARVR</sequence>
<evidence type="ECO:0000259" key="9">
    <source>
        <dbReference type="Pfam" id="PF01618"/>
    </source>
</evidence>
<organism evidence="10 11">
    <name type="scientific">Fibrella aestuarina BUZ 2</name>
    <dbReference type="NCBI Taxonomy" id="1166018"/>
    <lineage>
        <taxon>Bacteria</taxon>
        <taxon>Pseudomonadati</taxon>
        <taxon>Bacteroidota</taxon>
        <taxon>Cytophagia</taxon>
        <taxon>Cytophagales</taxon>
        <taxon>Spirosomataceae</taxon>
        <taxon>Fibrella</taxon>
    </lineage>
</organism>
<evidence type="ECO:0000256" key="5">
    <source>
        <dbReference type="ARBA" id="ARBA00023136"/>
    </source>
</evidence>
<dbReference type="EMBL" id="HE796683">
    <property type="protein sequence ID" value="CCG98024.1"/>
    <property type="molecule type" value="Genomic_DNA"/>
</dbReference>
<evidence type="ECO:0000313" key="11">
    <source>
        <dbReference type="Proteomes" id="UP000011058"/>
    </source>
</evidence>
<gene>
    <name evidence="10" type="ORF">FAES_0010</name>
</gene>
<evidence type="ECO:0000256" key="3">
    <source>
        <dbReference type="ARBA" id="ARBA00022692"/>
    </source>
</evidence>
<keyword evidence="8" id="KW-0732">Signal</keyword>
<keyword evidence="5 7" id="KW-0472">Membrane</keyword>
<comment type="subcellular location">
    <subcellularLocation>
        <location evidence="1">Cell membrane</location>
        <topology evidence="1">Multi-pass membrane protein</topology>
    </subcellularLocation>
    <subcellularLocation>
        <location evidence="6">Membrane</location>
        <topology evidence="6">Multi-pass membrane protein</topology>
    </subcellularLocation>
</comment>
<keyword evidence="6" id="KW-0813">Transport</keyword>